<evidence type="ECO:0000256" key="1">
    <source>
        <dbReference type="ARBA" id="ARBA00022536"/>
    </source>
</evidence>
<feature type="domain" description="EGF-like" evidence="5">
    <location>
        <begin position="375"/>
        <end position="416"/>
    </location>
</feature>
<dbReference type="InterPro" id="IPR050751">
    <property type="entry name" value="ECM_structural_protein"/>
</dbReference>
<evidence type="ECO:0000256" key="4">
    <source>
        <dbReference type="SAM" id="SignalP"/>
    </source>
</evidence>
<feature type="domain" description="EGF-like" evidence="5">
    <location>
        <begin position="280"/>
        <end position="322"/>
    </location>
</feature>
<dbReference type="SUPFAM" id="SSF57184">
    <property type="entry name" value="Growth factor receptor domain"/>
    <property type="match status" value="2"/>
</dbReference>
<dbReference type="AlphaFoldDB" id="U6LV19"/>
<feature type="compositionally biased region" description="Basic and acidic residues" evidence="3">
    <location>
        <begin position="640"/>
        <end position="657"/>
    </location>
</feature>
<feature type="compositionally biased region" description="Acidic residues" evidence="3">
    <location>
        <begin position="620"/>
        <end position="629"/>
    </location>
</feature>
<feature type="domain" description="EGF-like" evidence="5">
    <location>
        <begin position="109"/>
        <end position="169"/>
    </location>
</feature>
<dbReference type="InterPro" id="IPR009030">
    <property type="entry name" value="Growth_fac_rcpt_cys_sf"/>
</dbReference>
<dbReference type="OrthoDB" id="6022609at2759"/>
<feature type="region of interest" description="Disordered" evidence="3">
    <location>
        <begin position="592"/>
        <end position="657"/>
    </location>
</feature>
<reference evidence="6" key="1">
    <citation type="submission" date="2013-10" db="EMBL/GenBank/DDBJ databases">
        <title>Genomic analysis of the causative agents of coccidiosis in chickens.</title>
        <authorList>
            <person name="Reid A.J."/>
            <person name="Blake D."/>
            <person name="Billington K."/>
            <person name="Browne H."/>
            <person name="Dunn M."/>
            <person name="Hung S."/>
            <person name="Kawahara F."/>
            <person name="Miranda-Saavedra D."/>
            <person name="Mourier T."/>
            <person name="Nagra H."/>
            <person name="Otto T.D."/>
            <person name="Rawlings N."/>
            <person name="Sanchez A."/>
            <person name="Sanders M."/>
            <person name="Subramaniam C."/>
            <person name="Tay Y."/>
            <person name="Dear P."/>
            <person name="Doerig C."/>
            <person name="Gruber A."/>
            <person name="Parkinson J."/>
            <person name="Shirley M."/>
            <person name="Wan K.L."/>
            <person name="Berriman M."/>
            <person name="Tomley F."/>
            <person name="Pain A."/>
        </authorList>
    </citation>
    <scope>NUCLEOTIDE SEQUENCE [LARGE SCALE GENOMIC DNA]</scope>
    <source>
        <strain evidence="6">Houghton</strain>
    </source>
</reference>
<evidence type="ECO:0000313" key="7">
    <source>
        <dbReference type="Proteomes" id="UP000030750"/>
    </source>
</evidence>
<feature type="signal peptide" evidence="4">
    <location>
        <begin position="1"/>
        <end position="26"/>
    </location>
</feature>
<keyword evidence="1" id="KW-0245">EGF-like domain</keyword>
<feature type="domain" description="EGF-like" evidence="5">
    <location>
        <begin position="326"/>
        <end position="372"/>
    </location>
</feature>
<dbReference type="InterPro" id="IPR000742">
    <property type="entry name" value="EGF"/>
</dbReference>
<keyword evidence="2" id="KW-0677">Repeat</keyword>
<sequence>MGGPQRCQAVRVTLAVFSALFAGTLSVDTSDDVSLVHSGRAFWLCMMGIEGVACGPRREPSLNSCETFKGACPTSDGASHCVELRLSGRLSGAACVCQSSFVADQQRQKCVPDVCADNACGPADAVKFCYPSKVVTTPLGQTKEHPITGKFICTCRTGYVLNTRDNTCQEKCSDEEAAHCGPAEAHDAEHCSMGLAGRICACKDGFKWNLESQTCVKDDCYSPAWGWQEGVKACVKQDDQRLYSCAEGFQKNASKECLPECLPGWRYNRNRELCELSTSSCSLSDCGATEAVEACLVDKDSGKQICKCKAGYALHTETGMCTSLPACQVDTCKIFGPDAVCVSDGSAAYSCQCISEMKTVGDETTPVVKDCDPVECPDPSICGKGEAVMECIQGPSAHRCLCSPGYTLDENTGICIPIEGALVFPSSVPAGAARVSATRAPMHFSIKARPCVSAVFNASSRTFDVTTHYKDGETNTTSVTLPYHSGLHTGTSFTFRLSPAPGGFDVTIAYELRPTRSKQVMEQTSFRVYMNPVSVGASEDLGGGVNGAIAAVMVSAGDSPCEVAAVEVAAMAEDRRFENLTVLFEKLPTADENAPLTDTGFPTVGGSDTVTMEFPSPSGDSEEPPEPEADTPLPFPKPTDPLKPEGPAPDRDSVDCE</sequence>
<dbReference type="Proteomes" id="UP000030750">
    <property type="component" value="Unassembled WGS sequence"/>
</dbReference>
<dbReference type="PANTHER" id="PTHR24034:SF89">
    <property type="entry name" value="COMPLEMENT COMPONENT C1Q RECEPTOR"/>
    <property type="match status" value="1"/>
</dbReference>
<dbReference type="SMART" id="SM00181">
    <property type="entry name" value="EGF"/>
    <property type="match status" value="4"/>
</dbReference>
<dbReference type="EMBL" id="HG713263">
    <property type="protein sequence ID" value="CDJ53113.1"/>
    <property type="molecule type" value="Genomic_DNA"/>
</dbReference>
<reference evidence="6" key="2">
    <citation type="submission" date="2013-10" db="EMBL/GenBank/DDBJ databases">
        <authorList>
            <person name="Aslett M."/>
        </authorList>
    </citation>
    <scope>NUCLEOTIDE SEQUENCE [LARGE SCALE GENOMIC DNA]</scope>
    <source>
        <strain evidence="6">Houghton</strain>
    </source>
</reference>
<organism evidence="6 7">
    <name type="scientific">Eimeria brunetti</name>
    <dbReference type="NCBI Taxonomy" id="51314"/>
    <lineage>
        <taxon>Eukaryota</taxon>
        <taxon>Sar</taxon>
        <taxon>Alveolata</taxon>
        <taxon>Apicomplexa</taxon>
        <taxon>Conoidasida</taxon>
        <taxon>Coccidia</taxon>
        <taxon>Eucoccidiorida</taxon>
        <taxon>Eimeriorina</taxon>
        <taxon>Eimeriidae</taxon>
        <taxon>Eimeria</taxon>
    </lineage>
</organism>
<evidence type="ECO:0000313" key="6">
    <source>
        <dbReference type="EMBL" id="CDJ53113.1"/>
    </source>
</evidence>
<evidence type="ECO:0000259" key="5">
    <source>
        <dbReference type="SMART" id="SM00181"/>
    </source>
</evidence>
<evidence type="ECO:0000256" key="3">
    <source>
        <dbReference type="SAM" id="MobiDB-lite"/>
    </source>
</evidence>
<dbReference type="VEuPathDB" id="ToxoDB:EBH_0015460"/>
<dbReference type="PANTHER" id="PTHR24034">
    <property type="entry name" value="EGF-LIKE DOMAIN-CONTAINING PROTEIN"/>
    <property type="match status" value="1"/>
</dbReference>
<name>U6LV19_9EIME</name>
<gene>
    <name evidence="6" type="ORF">EBH_0015460</name>
</gene>
<keyword evidence="4" id="KW-0732">Signal</keyword>
<accession>U6LV19</accession>
<keyword evidence="7" id="KW-1185">Reference proteome</keyword>
<feature type="chain" id="PRO_5004674563" description="EGF-like domain-containing protein" evidence="4">
    <location>
        <begin position="27"/>
        <end position="657"/>
    </location>
</feature>
<proteinExistence type="predicted"/>
<evidence type="ECO:0000256" key="2">
    <source>
        <dbReference type="ARBA" id="ARBA00022737"/>
    </source>
</evidence>
<protein>
    <recommendedName>
        <fullName evidence="5">EGF-like domain-containing protein</fullName>
    </recommendedName>
</protein>
<dbReference type="Gene3D" id="2.90.20.10">
    <property type="entry name" value="Plasmodium vivax P25 domain"/>
    <property type="match status" value="2"/>
</dbReference>